<keyword evidence="1" id="KW-0328">Glycosyltransferase</keyword>
<dbReference type="SUPFAM" id="SSF53756">
    <property type="entry name" value="UDP-Glycosyltransferase/glycogen phosphorylase"/>
    <property type="match status" value="1"/>
</dbReference>
<dbReference type="CDD" id="cd03801">
    <property type="entry name" value="GT4_PimA-like"/>
    <property type="match status" value="1"/>
</dbReference>
<dbReference type="Pfam" id="PF00534">
    <property type="entry name" value="Glycos_transf_1"/>
    <property type="match status" value="1"/>
</dbReference>
<dbReference type="OrthoDB" id="9806887at2"/>
<dbReference type="PANTHER" id="PTHR46401">
    <property type="entry name" value="GLYCOSYLTRANSFERASE WBBK-RELATED"/>
    <property type="match status" value="1"/>
</dbReference>
<protein>
    <submittedName>
        <fullName evidence="6">Glycosyl transferase family 1</fullName>
    </submittedName>
</protein>
<evidence type="ECO:0000256" key="3">
    <source>
        <dbReference type="SAM" id="MobiDB-lite"/>
    </source>
</evidence>
<proteinExistence type="predicted"/>
<dbReference type="InterPro" id="IPR028098">
    <property type="entry name" value="Glyco_trans_4-like_N"/>
</dbReference>
<evidence type="ECO:0000259" key="4">
    <source>
        <dbReference type="Pfam" id="PF00534"/>
    </source>
</evidence>
<sequence>MSTLPDRSPQLDAASLHSWPLAPGTRDAAAPRTPLRVAALPAQNGSAAASRLELAELAGPVPSLAELVEASGLRRIHMLAWRDLDDPESGGSELHADKVAEQWAAAGVDVSMRTALAPGHPESASRHGYQVVRKAGRYSVFPRTAVSGALGRSGPWDGLVEIWNGMPFFSPVWARCPRVVFLHHVHAEMWRMVLSRRLAPIGETIEFRMAPPMYRRTRILTLSQSSRDEIIELLGLPARNISVIPPGIDPTFSPAGERSPHPLVLAVGRLVPVKRFDVLIEALIRAHDEHPSMEAVIVGEGYKRPALEARIAAAGASAWLRLVGRVDDDTLLGLYRRAWVLTSASAREGWGMTITEAAACGTPAVATKIAGHTDAVVDGASGLLVENPHDLGKTLAGVLSDSELRLRLSTGAMAHAATFTWEQTARMTYLSLVNEAARRRLVRRPAPSAQPGAPR</sequence>
<evidence type="ECO:0000259" key="5">
    <source>
        <dbReference type="Pfam" id="PF13439"/>
    </source>
</evidence>
<organism evidence="6 7">
    <name type="scientific">Parafrankia colletiae</name>
    <dbReference type="NCBI Taxonomy" id="573497"/>
    <lineage>
        <taxon>Bacteria</taxon>
        <taxon>Bacillati</taxon>
        <taxon>Actinomycetota</taxon>
        <taxon>Actinomycetes</taxon>
        <taxon>Frankiales</taxon>
        <taxon>Frankiaceae</taxon>
        <taxon>Parafrankia</taxon>
    </lineage>
</organism>
<evidence type="ECO:0000313" key="6">
    <source>
        <dbReference type="EMBL" id="OHV35867.1"/>
    </source>
</evidence>
<dbReference type="Pfam" id="PF13439">
    <property type="entry name" value="Glyco_transf_4"/>
    <property type="match status" value="1"/>
</dbReference>
<feature type="region of interest" description="Disordered" evidence="3">
    <location>
        <begin position="1"/>
        <end position="28"/>
    </location>
</feature>
<evidence type="ECO:0000256" key="1">
    <source>
        <dbReference type="ARBA" id="ARBA00022676"/>
    </source>
</evidence>
<evidence type="ECO:0000313" key="7">
    <source>
        <dbReference type="Proteomes" id="UP000179627"/>
    </source>
</evidence>
<name>A0A1S1QQ79_9ACTN</name>
<feature type="domain" description="Glycosyl transferase family 1" evidence="4">
    <location>
        <begin position="257"/>
        <end position="412"/>
    </location>
</feature>
<keyword evidence="2 6" id="KW-0808">Transferase</keyword>
<dbReference type="PANTHER" id="PTHR46401:SF2">
    <property type="entry name" value="GLYCOSYLTRANSFERASE WBBK-RELATED"/>
    <property type="match status" value="1"/>
</dbReference>
<dbReference type="InterPro" id="IPR001296">
    <property type="entry name" value="Glyco_trans_1"/>
</dbReference>
<dbReference type="GO" id="GO:0016757">
    <property type="term" value="F:glycosyltransferase activity"/>
    <property type="evidence" value="ECO:0007669"/>
    <property type="project" value="UniProtKB-KW"/>
</dbReference>
<accession>A0A1S1QQ79</accession>
<dbReference type="Gene3D" id="3.40.50.2000">
    <property type="entry name" value="Glycogen Phosphorylase B"/>
    <property type="match status" value="2"/>
</dbReference>
<evidence type="ECO:0000256" key="2">
    <source>
        <dbReference type="ARBA" id="ARBA00022679"/>
    </source>
</evidence>
<gene>
    <name evidence="6" type="ORF">CC117_04555</name>
</gene>
<dbReference type="EMBL" id="MBLM01000119">
    <property type="protein sequence ID" value="OHV35867.1"/>
    <property type="molecule type" value="Genomic_DNA"/>
</dbReference>
<reference evidence="7" key="1">
    <citation type="submission" date="2016-07" db="EMBL/GenBank/DDBJ databases">
        <title>Sequence Frankia sp. strain CcI1.17.</title>
        <authorList>
            <person name="Ghodhbane-Gtari F."/>
            <person name="Swanson E."/>
            <person name="Gueddou A."/>
            <person name="Morris K."/>
            <person name="Hezbri K."/>
            <person name="Ktari A."/>
            <person name="Nouioui I."/>
            <person name="Abebe-Akele F."/>
            <person name="Simpson S."/>
            <person name="Thomas K."/>
            <person name="Gtari M."/>
            <person name="Tisa L.S."/>
            <person name="Hurst S."/>
        </authorList>
    </citation>
    <scope>NUCLEOTIDE SEQUENCE [LARGE SCALE GENOMIC DNA]</scope>
    <source>
        <strain evidence="7">Cc1.17</strain>
    </source>
</reference>
<comment type="caution">
    <text evidence="6">The sequence shown here is derived from an EMBL/GenBank/DDBJ whole genome shotgun (WGS) entry which is preliminary data.</text>
</comment>
<dbReference type="GO" id="GO:0009103">
    <property type="term" value="P:lipopolysaccharide biosynthetic process"/>
    <property type="evidence" value="ECO:0007669"/>
    <property type="project" value="TreeGrafter"/>
</dbReference>
<dbReference type="Proteomes" id="UP000179627">
    <property type="component" value="Unassembled WGS sequence"/>
</dbReference>
<feature type="domain" description="Glycosyltransferase subfamily 4-like N-terminal" evidence="5">
    <location>
        <begin position="90"/>
        <end position="251"/>
    </location>
</feature>
<dbReference type="AlphaFoldDB" id="A0A1S1QQ79"/>
<keyword evidence="7" id="KW-1185">Reference proteome</keyword>